<evidence type="ECO:0000256" key="1">
    <source>
        <dbReference type="ARBA" id="ARBA00022553"/>
    </source>
</evidence>
<dbReference type="EMBL" id="FNZR01000014">
    <property type="protein sequence ID" value="SEL93289.1"/>
    <property type="molecule type" value="Genomic_DNA"/>
</dbReference>
<dbReference type="InterPro" id="IPR026263">
    <property type="entry name" value="Alkaline_phosphatase_prok"/>
</dbReference>
<dbReference type="NCBIfam" id="NF042991">
    <property type="entry name" value="alk_phos_PafA"/>
    <property type="match status" value="1"/>
</dbReference>
<evidence type="ECO:0000256" key="5">
    <source>
        <dbReference type="PIRSR" id="PIRSR031924-51"/>
    </source>
</evidence>
<dbReference type="GO" id="GO:0004035">
    <property type="term" value="F:alkaline phosphatase activity"/>
    <property type="evidence" value="ECO:0007669"/>
    <property type="project" value="InterPro"/>
</dbReference>
<organism evidence="7 8">
    <name type="scientific">Parapedobacter koreensis</name>
    <dbReference type="NCBI Taxonomy" id="332977"/>
    <lineage>
        <taxon>Bacteria</taxon>
        <taxon>Pseudomonadati</taxon>
        <taxon>Bacteroidota</taxon>
        <taxon>Sphingobacteriia</taxon>
        <taxon>Sphingobacteriales</taxon>
        <taxon>Sphingobacteriaceae</taxon>
        <taxon>Parapedobacter</taxon>
    </lineage>
</organism>
<dbReference type="Pfam" id="PF01663">
    <property type="entry name" value="Phosphodiest"/>
    <property type="match status" value="1"/>
</dbReference>
<evidence type="ECO:0000256" key="3">
    <source>
        <dbReference type="ARBA" id="ARBA00022729"/>
    </source>
</evidence>
<feature type="active site" description="Phosphothreonine intermediate" evidence="4">
    <location>
        <position position="111"/>
    </location>
</feature>
<keyword evidence="8" id="KW-1185">Reference proteome</keyword>
<dbReference type="GO" id="GO:0046872">
    <property type="term" value="F:metal ion binding"/>
    <property type="evidence" value="ECO:0007669"/>
    <property type="project" value="UniProtKB-KW"/>
</dbReference>
<dbReference type="PANTHER" id="PTHR10151">
    <property type="entry name" value="ECTONUCLEOTIDE PYROPHOSPHATASE/PHOSPHODIESTERASE"/>
    <property type="match status" value="1"/>
</dbReference>
<evidence type="ECO:0000313" key="7">
    <source>
        <dbReference type="EMBL" id="SEL93289.1"/>
    </source>
</evidence>
<keyword evidence="1 4" id="KW-0597">Phosphoprotein</keyword>
<dbReference type="PIRSF" id="PIRSF031924">
    <property type="entry name" value="Pi-irrepressible_AP"/>
    <property type="match status" value="1"/>
</dbReference>
<protein>
    <submittedName>
        <fullName evidence="7">Type I phosphodiesterase / nucleotide pyrophosphatase</fullName>
    </submittedName>
</protein>
<dbReference type="AlphaFoldDB" id="A0A1H7U8Y8"/>
<keyword evidence="6" id="KW-0812">Transmembrane</keyword>
<dbReference type="Gene3D" id="3.30.1360.150">
    <property type="match status" value="1"/>
</dbReference>
<feature type="transmembrane region" description="Helical" evidence="6">
    <location>
        <begin position="6"/>
        <end position="26"/>
    </location>
</feature>
<dbReference type="STRING" id="332977.SAMN05421740_11431"/>
<name>A0A1H7U8Y8_9SPHI</name>
<feature type="binding site" evidence="5">
    <location>
        <position position="132"/>
    </location>
    <ligand>
        <name>substrate</name>
    </ligand>
</feature>
<keyword evidence="3" id="KW-0732">Signal</keyword>
<evidence type="ECO:0000256" key="6">
    <source>
        <dbReference type="SAM" id="Phobius"/>
    </source>
</evidence>
<dbReference type="InterPro" id="IPR002591">
    <property type="entry name" value="Phosphodiest/P_Trfase"/>
</dbReference>
<feature type="binding site" evidence="5">
    <location>
        <begin position="193"/>
        <end position="195"/>
    </location>
    <ligand>
        <name>substrate</name>
    </ligand>
</feature>
<dbReference type="Gene3D" id="3.40.720.10">
    <property type="entry name" value="Alkaline Phosphatase, subunit A"/>
    <property type="match status" value="1"/>
</dbReference>
<evidence type="ECO:0000313" key="8">
    <source>
        <dbReference type="Proteomes" id="UP000198916"/>
    </source>
</evidence>
<proteinExistence type="predicted"/>
<gene>
    <name evidence="7" type="ORF">SAMN05421740_11431</name>
</gene>
<dbReference type="InterPro" id="IPR017850">
    <property type="entry name" value="Alkaline_phosphatase_core_sf"/>
</dbReference>
<evidence type="ECO:0000256" key="2">
    <source>
        <dbReference type="ARBA" id="ARBA00022723"/>
    </source>
</evidence>
<dbReference type="Proteomes" id="UP000198916">
    <property type="component" value="Unassembled WGS sequence"/>
</dbReference>
<reference evidence="8" key="1">
    <citation type="submission" date="2016-10" db="EMBL/GenBank/DDBJ databases">
        <authorList>
            <person name="Varghese N."/>
            <person name="Submissions S."/>
        </authorList>
    </citation>
    <scope>NUCLEOTIDE SEQUENCE [LARGE SCALE GENOMIC DNA]</scope>
    <source>
        <strain evidence="8">Jip14</strain>
    </source>
</reference>
<sequence>MLQPAFCFVSGFTNLAANTILVVYIHFSEQRIMNLKKLRFIFLATCLFFTQANAQESIPRPKLVVGLMVDQMRWDYLYRFYDRYGEGGFKRLLGEGFSCENTYIPYVPTYTAIGHSTVYTGSVPAIHGIAGNDFIIQQTGQHMYCTQDDNVSGVGTDEAEGKQSPRNLLASTITDQLKLATNFRSKVIGIAIKDRGGILPAGHFADAAYWFEGNSGNWVSSTFYMQELPEWVQQFNAQKLTEKYLQQDWNTLYPIETYGQSIEDDNHYEATYRGEESPVFPKKLATLVKDNGFGLIRSTPFGNTLTLDLAKAAISNEQLGHNAGGFADFLCVSLSSTDYVGHQFSVNAIEIEDTYLRLDKELEAFFAYLDEQVGQGEYTLFLTADHGASHNPLFFMDKRGNAGYFDERNALSGINALLAEKFGQEKIVRSLMNYQVHLDYDVINAHDLDEEAIKQVAIKFLRTLEGVAFVTDMEKAGSSSIPARIRERIANGYNPKRSGCIQIILEPQWYSGSPRARGTTHGTWASYDAHIPLVWMGWGIKHGATNRETHMTDIASTVAALLHIEEPNGNIGHPVVELLDE</sequence>
<keyword evidence="2" id="KW-0479">Metal-binding</keyword>
<dbReference type="CDD" id="cd16016">
    <property type="entry name" value="AP-SPAP"/>
    <property type="match status" value="1"/>
</dbReference>
<keyword evidence="6" id="KW-0472">Membrane</keyword>
<accession>A0A1H7U8Y8</accession>
<keyword evidence="6" id="KW-1133">Transmembrane helix</keyword>
<evidence type="ECO:0000256" key="4">
    <source>
        <dbReference type="PIRSR" id="PIRSR031924-50"/>
    </source>
</evidence>
<dbReference type="PANTHER" id="PTHR10151:SF120">
    <property type="entry name" value="BIS(5'-ADENOSYL)-TRIPHOSPHATASE"/>
    <property type="match status" value="1"/>
</dbReference>
<dbReference type="SUPFAM" id="SSF53649">
    <property type="entry name" value="Alkaline phosphatase-like"/>
    <property type="match status" value="1"/>
</dbReference>